<dbReference type="PANTHER" id="PTHR37810">
    <property type="entry name" value="IMMUNITY PROTEIN SDPI"/>
    <property type="match status" value="1"/>
</dbReference>
<evidence type="ECO:0000256" key="1">
    <source>
        <dbReference type="SAM" id="Phobius"/>
    </source>
</evidence>
<dbReference type="InterPro" id="IPR025962">
    <property type="entry name" value="SdpI/YhfL"/>
</dbReference>
<protein>
    <submittedName>
        <fullName evidence="3">Putative membrane protein</fullName>
    </submittedName>
</protein>
<comment type="caution">
    <text evidence="3">The sequence shown here is derived from an EMBL/GenBank/DDBJ whole genome shotgun (WGS) entry which is preliminary data.</text>
</comment>
<feature type="transmembrane region" description="Helical" evidence="1">
    <location>
        <begin position="47"/>
        <end position="63"/>
    </location>
</feature>
<keyword evidence="1" id="KW-1133">Transmembrane helix</keyword>
<keyword evidence="4" id="KW-1185">Reference proteome</keyword>
<dbReference type="AlphaFoldDB" id="A0A4R3MQD5"/>
<dbReference type="EMBL" id="SMAL01000005">
    <property type="protein sequence ID" value="TCT14630.1"/>
    <property type="molecule type" value="Genomic_DNA"/>
</dbReference>
<feature type="transmembrane region" description="Helical" evidence="1">
    <location>
        <begin position="117"/>
        <end position="137"/>
    </location>
</feature>
<dbReference type="InterPro" id="IPR026272">
    <property type="entry name" value="SdpI"/>
</dbReference>
<dbReference type="Proteomes" id="UP000294902">
    <property type="component" value="Unassembled WGS sequence"/>
</dbReference>
<feature type="transmembrane region" description="Helical" evidence="1">
    <location>
        <begin position="7"/>
        <end position="27"/>
    </location>
</feature>
<name>A0A4R3MQD5_9FIRM</name>
<reference evidence="3 4" key="1">
    <citation type="submission" date="2019-03" db="EMBL/GenBank/DDBJ databases">
        <title>Genomic Encyclopedia of Type Strains, Phase IV (KMG-IV): sequencing the most valuable type-strain genomes for metagenomic binning, comparative biology and taxonomic classification.</title>
        <authorList>
            <person name="Goeker M."/>
        </authorList>
    </citation>
    <scope>NUCLEOTIDE SEQUENCE [LARGE SCALE GENOMIC DNA]</scope>
    <source>
        <strain evidence="3 4">DSM 24629</strain>
    </source>
</reference>
<dbReference type="Pfam" id="PF13630">
    <property type="entry name" value="SdpI"/>
    <property type="match status" value="1"/>
</dbReference>
<sequence>MKKKYRILDFLVFLPLILILVAIPFLPDQVPMHFNLSGEITRIGSKYESFILVGITMAMGVFLKFTGKNAAKKEEFSNEKVSIITGIGIMIWFNGMIISFLYRAFNYANENLPDMDIQRLMFIFFGVALIVIGNIMPKGKLNTLIGIRTKWSMANEKAWFLSQRFGGIVLFLFGIIIIIGNVFFFSGFGSVIFSLGCLILATIITVVFSYIAYKKTL</sequence>
<dbReference type="RefSeq" id="WP_132252253.1">
    <property type="nucleotide sequence ID" value="NZ_SMAL01000005.1"/>
</dbReference>
<organism evidence="3 4">
    <name type="scientific">Natranaerovirga pectinivora</name>
    <dbReference type="NCBI Taxonomy" id="682400"/>
    <lineage>
        <taxon>Bacteria</taxon>
        <taxon>Bacillati</taxon>
        <taxon>Bacillota</taxon>
        <taxon>Clostridia</taxon>
        <taxon>Lachnospirales</taxon>
        <taxon>Natranaerovirgaceae</taxon>
        <taxon>Natranaerovirga</taxon>
    </lineage>
</organism>
<dbReference type="InterPro" id="IPR012867">
    <property type="entry name" value="DUF1648"/>
</dbReference>
<keyword evidence="1" id="KW-0472">Membrane</keyword>
<feature type="transmembrane region" description="Helical" evidence="1">
    <location>
        <begin position="158"/>
        <end position="185"/>
    </location>
</feature>
<feature type="transmembrane region" description="Helical" evidence="1">
    <location>
        <begin position="83"/>
        <end position="105"/>
    </location>
</feature>
<feature type="transmembrane region" description="Helical" evidence="1">
    <location>
        <begin position="191"/>
        <end position="213"/>
    </location>
</feature>
<dbReference type="PANTHER" id="PTHR37810:SF5">
    <property type="entry name" value="IMMUNITY PROTEIN SDPI"/>
    <property type="match status" value="1"/>
</dbReference>
<feature type="domain" description="DUF1648" evidence="2">
    <location>
        <begin position="11"/>
        <end position="56"/>
    </location>
</feature>
<accession>A0A4R3MQD5</accession>
<gene>
    <name evidence="3" type="ORF">EDC18_105111</name>
</gene>
<dbReference type="PIRSF" id="PIRSF038959">
    <property type="entry name" value="SdpI"/>
    <property type="match status" value="1"/>
</dbReference>
<dbReference type="Pfam" id="PF07853">
    <property type="entry name" value="DUF1648"/>
    <property type="match status" value="1"/>
</dbReference>
<keyword evidence="1" id="KW-0812">Transmembrane</keyword>
<evidence type="ECO:0000313" key="3">
    <source>
        <dbReference type="EMBL" id="TCT14630.1"/>
    </source>
</evidence>
<evidence type="ECO:0000313" key="4">
    <source>
        <dbReference type="Proteomes" id="UP000294902"/>
    </source>
</evidence>
<evidence type="ECO:0000259" key="2">
    <source>
        <dbReference type="Pfam" id="PF07853"/>
    </source>
</evidence>
<dbReference type="OrthoDB" id="9808690at2"/>
<dbReference type="GO" id="GO:0009636">
    <property type="term" value="P:response to toxic substance"/>
    <property type="evidence" value="ECO:0007669"/>
    <property type="project" value="TreeGrafter"/>
</dbReference>
<proteinExistence type="predicted"/>